<feature type="region of interest" description="Disordered" evidence="1">
    <location>
        <begin position="142"/>
        <end position="168"/>
    </location>
</feature>
<dbReference type="EMBL" id="CAFBPW010000038">
    <property type="protein sequence ID" value="CAB5029927.1"/>
    <property type="molecule type" value="Genomic_DNA"/>
</dbReference>
<evidence type="ECO:0000256" key="1">
    <source>
        <dbReference type="SAM" id="MobiDB-lite"/>
    </source>
</evidence>
<organism evidence="2">
    <name type="scientific">freshwater metagenome</name>
    <dbReference type="NCBI Taxonomy" id="449393"/>
    <lineage>
        <taxon>unclassified sequences</taxon>
        <taxon>metagenomes</taxon>
        <taxon>ecological metagenomes</taxon>
    </lineage>
</organism>
<sequence length="168" mass="18115">MPPDLTLHPHGGEPLSMADQVTMFHLVLVVLDPYTIESSVLLKTAGRILEEFAGADCRAGWLITADEADTSAFLGPWEKKFLTFCDPERKAVQALGIEGLPALIHIGGDLTIIGKAEGWEPNDWRVITNNLAKMMSWSKPAFPRSGDPAPFDGSPAAGRDPEPVAPQA</sequence>
<evidence type="ECO:0000313" key="2">
    <source>
        <dbReference type="EMBL" id="CAB4999276.1"/>
    </source>
</evidence>
<reference evidence="2" key="1">
    <citation type="submission" date="2020-05" db="EMBL/GenBank/DDBJ databases">
        <authorList>
            <person name="Chiriac C."/>
            <person name="Salcher M."/>
            <person name="Ghai R."/>
            <person name="Kavagutti S V."/>
        </authorList>
    </citation>
    <scope>NUCLEOTIDE SEQUENCE</scope>
</reference>
<dbReference type="SUPFAM" id="SSF52833">
    <property type="entry name" value="Thioredoxin-like"/>
    <property type="match status" value="1"/>
</dbReference>
<dbReference type="InterPro" id="IPR036249">
    <property type="entry name" value="Thioredoxin-like_sf"/>
</dbReference>
<dbReference type="AlphaFoldDB" id="A0A6J7P1C4"/>
<name>A0A6J7P1C4_9ZZZZ</name>
<gene>
    <name evidence="2" type="ORF">UFOPK3914_02036</name>
    <name evidence="3" type="ORF">UFOPK4173_00510</name>
    <name evidence="4" type="ORF">UFOPK4354_01143</name>
</gene>
<evidence type="ECO:0000313" key="4">
    <source>
        <dbReference type="EMBL" id="CAB5067176.1"/>
    </source>
</evidence>
<protein>
    <submittedName>
        <fullName evidence="2">Unannotated protein</fullName>
    </submittedName>
</protein>
<accession>A0A6J7P1C4</accession>
<dbReference type="EMBL" id="CAFBQW010000123">
    <property type="protein sequence ID" value="CAB5067176.1"/>
    <property type="molecule type" value="Genomic_DNA"/>
</dbReference>
<proteinExistence type="predicted"/>
<evidence type="ECO:0000313" key="3">
    <source>
        <dbReference type="EMBL" id="CAB5029927.1"/>
    </source>
</evidence>
<dbReference type="EMBL" id="CAFBOG010000280">
    <property type="protein sequence ID" value="CAB4999276.1"/>
    <property type="molecule type" value="Genomic_DNA"/>
</dbReference>